<dbReference type="SUPFAM" id="SSF53955">
    <property type="entry name" value="Lysozyme-like"/>
    <property type="match status" value="1"/>
</dbReference>
<keyword evidence="1" id="KW-0732">Signal</keyword>
<feature type="chain" id="PRO_5020460535" description="Transglycosylase SLT domain-containing protein" evidence="1">
    <location>
        <begin position="24"/>
        <end position="226"/>
    </location>
</feature>
<keyword evidence="3" id="KW-1185">Reference proteome</keyword>
<dbReference type="AlphaFoldDB" id="A0A4V1M5V5"/>
<name>A0A4V1M5V5_9BACT</name>
<dbReference type="RefSeq" id="WP_129048426.1">
    <property type="nucleotide sequence ID" value="NZ_SDHX01000002.1"/>
</dbReference>
<sequence>MKRLFTRLLLLGFVLGFTIKAAADDRWETLRAINWVENPTNHTRTGRFGELGPYQFRPTTWRMHTKRPFSQAVQREAADEVAVKHYEWIKGNLERAGVDASPFNIAMAWNSGVNNVLKGRVPTVSYDYATRVTNLVQTFKHRADTAVASSLAPKQQQPKLAAISLENATVNFAVAHNSPRFELVLPVEPEVPVVYTEREPAAVAVNEPVHVFSFTTAATLTPRFSL</sequence>
<dbReference type="Proteomes" id="UP000290218">
    <property type="component" value="Unassembled WGS sequence"/>
</dbReference>
<dbReference type="InterPro" id="IPR023346">
    <property type="entry name" value="Lysozyme-like_dom_sf"/>
</dbReference>
<dbReference type="EMBL" id="SDHX01000002">
    <property type="protein sequence ID" value="RXK52836.1"/>
    <property type="molecule type" value="Genomic_DNA"/>
</dbReference>
<reference evidence="2 3" key="1">
    <citation type="submission" date="2019-01" db="EMBL/GenBank/DDBJ databases">
        <title>Lacunisphaera sp. strain TWA-58.</title>
        <authorList>
            <person name="Chen W.-M."/>
        </authorList>
    </citation>
    <scope>NUCLEOTIDE SEQUENCE [LARGE SCALE GENOMIC DNA]</scope>
    <source>
        <strain evidence="2 3">TWA-58</strain>
    </source>
</reference>
<feature type="signal peptide" evidence="1">
    <location>
        <begin position="1"/>
        <end position="23"/>
    </location>
</feature>
<protein>
    <recommendedName>
        <fullName evidence="4">Transglycosylase SLT domain-containing protein</fullName>
    </recommendedName>
</protein>
<evidence type="ECO:0008006" key="4">
    <source>
        <dbReference type="Google" id="ProtNLM"/>
    </source>
</evidence>
<evidence type="ECO:0000313" key="2">
    <source>
        <dbReference type="EMBL" id="RXK52836.1"/>
    </source>
</evidence>
<accession>A0A4V1M5V5</accession>
<evidence type="ECO:0000256" key="1">
    <source>
        <dbReference type="SAM" id="SignalP"/>
    </source>
</evidence>
<evidence type="ECO:0000313" key="3">
    <source>
        <dbReference type="Proteomes" id="UP000290218"/>
    </source>
</evidence>
<proteinExistence type="predicted"/>
<comment type="caution">
    <text evidence="2">The sequence shown here is derived from an EMBL/GenBank/DDBJ whole genome shotgun (WGS) entry which is preliminary data.</text>
</comment>
<organism evidence="2 3">
    <name type="scientific">Oleiharenicola lentus</name>
    <dbReference type="NCBI Taxonomy" id="2508720"/>
    <lineage>
        <taxon>Bacteria</taxon>
        <taxon>Pseudomonadati</taxon>
        <taxon>Verrucomicrobiota</taxon>
        <taxon>Opitutia</taxon>
        <taxon>Opitutales</taxon>
        <taxon>Opitutaceae</taxon>
        <taxon>Oleiharenicola</taxon>
    </lineage>
</organism>
<dbReference type="OrthoDB" id="196757at2"/>
<gene>
    <name evidence="2" type="ORF">ESB00_14070</name>
</gene>